<keyword evidence="4" id="KW-1185">Reference proteome</keyword>
<feature type="domain" description="DUF7962" evidence="2">
    <location>
        <begin position="103"/>
        <end position="240"/>
    </location>
</feature>
<evidence type="ECO:0000313" key="3">
    <source>
        <dbReference type="EMBL" id="OCT55085.1"/>
    </source>
</evidence>
<feature type="domain" description="GST N-terminal" evidence="1">
    <location>
        <begin position="10"/>
        <end position="75"/>
    </location>
</feature>
<dbReference type="VEuPathDB" id="FungiDB:G647_05173"/>
<protein>
    <submittedName>
        <fullName evidence="3">Glutathione S-transferase</fullName>
    </submittedName>
</protein>
<keyword evidence="3" id="KW-0808">Transferase</keyword>
<evidence type="ECO:0000313" key="4">
    <source>
        <dbReference type="Proteomes" id="UP000094526"/>
    </source>
</evidence>
<dbReference type="InterPro" id="IPR036249">
    <property type="entry name" value="Thioredoxin-like_sf"/>
</dbReference>
<name>A0A1C1D3G6_9EURO</name>
<proteinExistence type="predicted"/>
<evidence type="ECO:0000259" key="2">
    <source>
        <dbReference type="Pfam" id="PF25907"/>
    </source>
</evidence>
<dbReference type="VEuPathDB" id="FungiDB:CLCR_03005"/>
<dbReference type="InterPro" id="IPR004045">
    <property type="entry name" value="Glutathione_S-Trfase_N"/>
</dbReference>
<dbReference type="Gene3D" id="3.40.30.110">
    <property type="match status" value="2"/>
</dbReference>
<comment type="caution">
    <text evidence="3">The sequence shown here is derived from an EMBL/GenBank/DDBJ whole genome shotgun (WGS) entry which is preliminary data.</text>
</comment>
<dbReference type="SUPFAM" id="SSF52833">
    <property type="entry name" value="Thioredoxin-like"/>
    <property type="match status" value="1"/>
</dbReference>
<gene>
    <name evidence="3" type="ORF">CLCR_03005</name>
</gene>
<accession>A0A1C1D3G6</accession>
<dbReference type="EMBL" id="LGRB01000003">
    <property type="protein sequence ID" value="OCT55085.1"/>
    <property type="molecule type" value="Genomic_DNA"/>
</dbReference>
<dbReference type="STRING" id="86049.A0A1C1D3G6"/>
<dbReference type="InterPro" id="IPR058268">
    <property type="entry name" value="DUF7962"/>
</dbReference>
<dbReference type="Pfam" id="PF25907">
    <property type="entry name" value="DUF7962"/>
    <property type="match status" value="1"/>
</dbReference>
<evidence type="ECO:0000259" key="1">
    <source>
        <dbReference type="Pfam" id="PF13417"/>
    </source>
</evidence>
<dbReference type="InterPro" id="IPR036282">
    <property type="entry name" value="Glutathione-S-Trfase_C_sf"/>
</dbReference>
<dbReference type="AlphaFoldDB" id="A0A1C1D3G6"/>
<dbReference type="OrthoDB" id="202840at2759"/>
<sequence length="344" mass="38342">MYGPNNGVVLYHYSFSPIARRVLWYLSLRGIDYAEPDVAALGIKYRRIPLMAIGRDVYCDSRIILRKLEALFPNSTLSAPNGEAKAVEKLFEIWNMEAGLFPRASQLIPTSMPLLNDPHFTKDREDYSGRSWSKEQIEANRPEALAAIRSAFNVLETTLLADGRDWVLKTNHPTLADIEGKQEVHCVTINPLMQVPKAIWTFDWLNGLKGALPWELISDKKYPKVFAWIARFNDALKAAKAKAPKPATLKGDVAAERILSAAFVEKDLAVDPADPLGLEPGAEVEVFPIDSGTHHRDQGRLIGLTEDEIVLSIQAQGQELHLHYPRAGFRIRAVAATGRTPSKL</sequence>
<reference evidence="4" key="1">
    <citation type="submission" date="2015-07" db="EMBL/GenBank/DDBJ databases">
        <authorList>
            <person name="Teixeira M.M."/>
            <person name="Souza R.C."/>
            <person name="Almeida L.G."/>
            <person name="Vicente V.A."/>
            <person name="de Hoog S."/>
            <person name="Bocca A.L."/>
            <person name="de Almeida S.R."/>
            <person name="Vasconcelos A.T."/>
            <person name="Felipe M.S."/>
        </authorList>
    </citation>
    <scope>NUCLEOTIDE SEQUENCE [LARGE SCALE GENOMIC DNA]</scope>
    <source>
        <strain evidence="4">KSF</strain>
    </source>
</reference>
<dbReference type="Pfam" id="PF13417">
    <property type="entry name" value="GST_N_3"/>
    <property type="match status" value="1"/>
</dbReference>
<dbReference type="CDD" id="cd00570">
    <property type="entry name" value="GST_N_family"/>
    <property type="match status" value="1"/>
</dbReference>
<dbReference type="Proteomes" id="UP000094526">
    <property type="component" value="Unassembled WGS sequence"/>
</dbReference>
<dbReference type="SUPFAM" id="SSF47616">
    <property type="entry name" value="GST C-terminal domain-like"/>
    <property type="match status" value="1"/>
</dbReference>
<organism evidence="3 4">
    <name type="scientific">Cladophialophora carrionii</name>
    <dbReference type="NCBI Taxonomy" id="86049"/>
    <lineage>
        <taxon>Eukaryota</taxon>
        <taxon>Fungi</taxon>
        <taxon>Dikarya</taxon>
        <taxon>Ascomycota</taxon>
        <taxon>Pezizomycotina</taxon>
        <taxon>Eurotiomycetes</taxon>
        <taxon>Chaetothyriomycetidae</taxon>
        <taxon>Chaetothyriales</taxon>
        <taxon>Herpotrichiellaceae</taxon>
        <taxon>Cladophialophora</taxon>
    </lineage>
</organism>
<dbReference type="GO" id="GO:0016740">
    <property type="term" value="F:transferase activity"/>
    <property type="evidence" value="ECO:0007669"/>
    <property type="project" value="UniProtKB-KW"/>
</dbReference>